<feature type="non-terminal residue" evidence="3">
    <location>
        <position position="757"/>
    </location>
</feature>
<feature type="compositionally biased region" description="Polar residues" evidence="1">
    <location>
        <begin position="113"/>
        <end position="137"/>
    </location>
</feature>
<dbReference type="InterPro" id="IPR001841">
    <property type="entry name" value="Znf_RING"/>
</dbReference>
<dbReference type="AlphaFoldDB" id="A0A6J4NA26"/>
<keyword evidence="3" id="KW-0413">Isomerase</keyword>
<evidence type="ECO:0000313" key="3">
    <source>
        <dbReference type="EMBL" id="CAA9380126.1"/>
    </source>
</evidence>
<organism evidence="3">
    <name type="scientific">uncultured Leptolyngbya sp</name>
    <dbReference type="NCBI Taxonomy" id="332963"/>
    <lineage>
        <taxon>Bacteria</taxon>
        <taxon>Bacillati</taxon>
        <taxon>Cyanobacteriota</taxon>
        <taxon>Cyanophyceae</taxon>
        <taxon>Leptolyngbyales</taxon>
        <taxon>Leptolyngbyaceae</taxon>
        <taxon>Leptolyngbya group</taxon>
        <taxon>Leptolyngbya</taxon>
        <taxon>environmental samples</taxon>
    </lineage>
</organism>
<dbReference type="EC" id="5.99.1.3" evidence="3"/>
<feature type="region of interest" description="Disordered" evidence="1">
    <location>
        <begin position="727"/>
        <end position="757"/>
    </location>
</feature>
<dbReference type="PROSITE" id="PS50089">
    <property type="entry name" value="ZF_RING_2"/>
    <property type="match status" value="1"/>
</dbReference>
<reference evidence="3" key="1">
    <citation type="submission" date="2020-02" db="EMBL/GenBank/DDBJ databases">
        <authorList>
            <person name="Meier V. D."/>
        </authorList>
    </citation>
    <scope>NUCLEOTIDE SEQUENCE</scope>
    <source>
        <strain evidence="3">AVDCRST_MAG94</strain>
    </source>
</reference>
<proteinExistence type="predicted"/>
<dbReference type="Gene3D" id="3.30.40.10">
    <property type="entry name" value="Zinc/RING finger domain, C3HC4 (zinc finger)"/>
    <property type="match status" value="1"/>
</dbReference>
<protein>
    <submittedName>
        <fullName evidence="3">DNA gyrase subunit A</fullName>
        <ecNumber evidence="3">5.99.1.3</ecNumber>
    </submittedName>
</protein>
<feature type="region of interest" description="Disordered" evidence="1">
    <location>
        <begin position="108"/>
        <end position="167"/>
    </location>
</feature>
<dbReference type="SUPFAM" id="SSF57850">
    <property type="entry name" value="RING/U-box"/>
    <property type="match status" value="1"/>
</dbReference>
<dbReference type="Pfam" id="PF13639">
    <property type="entry name" value="zf-RING_2"/>
    <property type="match status" value="1"/>
</dbReference>
<dbReference type="EMBL" id="CADCTY010001659">
    <property type="protein sequence ID" value="CAA9380126.1"/>
    <property type="molecule type" value="Genomic_DNA"/>
</dbReference>
<evidence type="ECO:0000259" key="2">
    <source>
        <dbReference type="PROSITE" id="PS50089"/>
    </source>
</evidence>
<dbReference type="GO" id="GO:0016853">
    <property type="term" value="F:isomerase activity"/>
    <property type="evidence" value="ECO:0007669"/>
    <property type="project" value="UniProtKB-KW"/>
</dbReference>
<name>A0A6J4NA26_9CYAN</name>
<dbReference type="CDD" id="cd16448">
    <property type="entry name" value="RING-H2"/>
    <property type="match status" value="1"/>
</dbReference>
<dbReference type="InterPro" id="IPR013083">
    <property type="entry name" value="Znf_RING/FYVE/PHD"/>
</dbReference>
<evidence type="ECO:0000256" key="1">
    <source>
        <dbReference type="SAM" id="MobiDB-lite"/>
    </source>
</evidence>
<feature type="domain" description="RING-type" evidence="2">
    <location>
        <begin position="476"/>
        <end position="517"/>
    </location>
</feature>
<sequence>MAAANRHLEWCHINKLFPPERHRVNRYAFRANLTFALDREFAERCIQVYQWLYNEKYVKANCAALFICRMVYAEVKLHKVVDWSTTQVKDWTEADIPQYRKYPEGGLGRAIKNQETPTVVRQLEVPTSASSTDSNSDGCRGPKARRKARPSAEGTTSATRAPVARRRRATAAIPTMEQANANVPLPENVESQHIPLEVDMEHDGDDEAGEEVEVLTNAPVDLGAALAEKDRIIADLENTIRALKVEATASAAVITDLRAKLGEGPRETPVGMNDPVQHIDPMDVDEYLLNNVVNQATAGVLEGTPQRRHRPTVILPPMGPVARPYIDMDGPLSQDSLSFPTNAENAEVSALKTENDELRLRLAKMSEQYYQWKVACIFSVVQKDQLAMEIQKIGHDYTLHNTRRDFGLTSWAHTDELYPTDIPTMRKGSNTRIDWAKLDFDYEHAMSCHDLRMDPMNPSRKLWQNPAPFVVDGIECGICQNEFGPEGAWALGSCAHMFHPVCLLSVAVLRRFCPICRAPFHKRLYDVFGLTSYMPPSHEHNPENTPGDGYRNKWGDDLLWSWRATTHSLFKSNVSAQFGWEEDHQQIVEVCNKIVGQGAQLQGKRNFFFQTLNGFWDAGNQRFQFGVHPEGKLWNAEGKLVTNANGIADVSIRNAVQMDLSQWKTVYQSEAVDYLLERHSPETLRMLEGLRSSQMIRQLAEADGPHNYTRARARLNFNPSGLATVSNSADVAGPSNSADVAGPSNSADVAGPSNSAD</sequence>
<gene>
    <name evidence="3" type="ORF">AVDCRST_MAG94-4821</name>
</gene>
<accession>A0A6J4NA26</accession>